<evidence type="ECO:0000256" key="4">
    <source>
        <dbReference type="ARBA" id="ARBA00023054"/>
    </source>
</evidence>
<protein>
    <recommendedName>
        <fullName evidence="10">Myosin motor domain-containing protein</fullName>
    </recommendedName>
</protein>
<evidence type="ECO:0000256" key="1">
    <source>
        <dbReference type="ARBA" id="ARBA00008314"/>
    </source>
</evidence>
<dbReference type="InterPro" id="IPR001609">
    <property type="entry name" value="Myosin_head_motor_dom-like"/>
</dbReference>
<evidence type="ECO:0000256" key="6">
    <source>
        <dbReference type="ARBA" id="ARBA00023175"/>
    </source>
</evidence>
<comment type="caution">
    <text evidence="11">The sequence shown here is derived from an EMBL/GenBank/DDBJ whole genome shotgun (WGS) entry which is preliminary data.</text>
</comment>
<name>A0A086IZ52_NEMA1</name>
<keyword evidence="6 8" id="KW-0505">Motor protein</keyword>
<dbReference type="SUPFAM" id="SSF52540">
    <property type="entry name" value="P-loop containing nucleoside triphosphate hydrolases"/>
    <property type="match status" value="1"/>
</dbReference>
<dbReference type="RefSeq" id="XP_052903725.1">
    <property type="nucleotide sequence ID" value="XM_053049994.1"/>
</dbReference>
<feature type="domain" description="Myosin motor" evidence="10">
    <location>
        <begin position="78"/>
        <end position="738"/>
    </location>
</feature>
<dbReference type="InterPro" id="IPR027417">
    <property type="entry name" value="P-loop_NTPase"/>
</dbReference>
<dbReference type="Gene3D" id="1.20.120.720">
    <property type="entry name" value="Myosin VI head, motor domain, U50 subdomain"/>
    <property type="match status" value="1"/>
</dbReference>
<evidence type="ECO:0000313" key="11">
    <source>
        <dbReference type="EMBL" id="KFG25170.1"/>
    </source>
</evidence>
<evidence type="ECO:0000256" key="5">
    <source>
        <dbReference type="ARBA" id="ARBA00023123"/>
    </source>
</evidence>
<proteinExistence type="inferred from homology"/>
<dbReference type="PANTHER" id="PTHR13140">
    <property type="entry name" value="MYOSIN"/>
    <property type="match status" value="1"/>
</dbReference>
<sequence length="1478" mass="167182">MNKGETKTKSACPSGEIGMRADPQNAAKKLVWWKEPSKGYHLGQVVAEDQEQAEIVVGEKRFTAEWKNLQKANPSKFDLVDNMAHLSYLNEPSILHNLKQRYFAEMQYTYSGLFLVAVNPYKNLPIYTKEFVQKYSLVYKREDEPPHIYAVAGEAYHLMRNTSTPQTILITGESGAGKTENTKHAIAFLTKVSGELSQGACILEERLLYTNPLLEAFGNAQTEKNDNSSRFGKFIRIEFGANGEIVGAFVERYLLESSRVTSQASGEQNYHVFYALTRHADQSTLDALKLHRNKAYKILGAAQGGIDTPLSEVYRSMDILGFTQENQEKIFKILAAIIHLGEVEFVQESACVDIRAECTEDFAAAASLLGVDALRLKETLLRPKIRAGSEVVVHGRTPQEASFTVSSLCKVLYERLFSWIVHLVNASLRTTQHAQSYIGVLDIAGFEILGNNGFEQLCINYTNEKLQQFFNHRMFVLEQETYLQEGLEWDVIDFGLDLQPTIDLLETPGTGIFSILDEECVLPGGSGERLLRKISSVWDSHSKFSIPKVRSGFAITHYAGEVKYREDGWIAKNKDPLDEDIASLMLGARGPIPSESARSGLTATRFRTVAQGHKEQLAGLLKMLHSTNPHFVRCILPNRAKKPGIFDDAQVLHQLQCNGVLEGVRISRQGFPTRIEFREFTQRYALLSRTGKEHILPAEKGAIALLTELGIPSSLFKIGRTRLFLRQGVLADLEDHRNGKISGVITELQKRLRVLLSENLETLRTQRAQAVSLLQKNIKIYASVRNWSWWKLCMKVRPLLEVRKSEDEIRERDIKIARQSAQIQDLLDRISTLETDYSLAEQQAQSAIAQHKREEIQAAHARAEAEKEIQEIRAELTTAQSALTKSVIHTREMQQNVADLEKKVEHARKDAASVATKKLLAELAELKALHAETLQKNAEMQKQILEAANKQGLVEQERDILAHERDAALEKNRKMHTEMEDLQNEIKVTESLRYKGEVALRNSEGELERLESLLSFEREKLHRLNEAFKKSSVPAPAPAPIVVPPRENKEEISRLQKDLDHERERATIRQREYEELKKEYIDLVDEKLGAMISDKQKLDAEMKKLQHTVAHGHLKQQQAEEAIAELKAEVQKAEENMESERSKNKALAREIVLRKEKEIDLAQELASARQEVSSLLDGQERAKHTAEIENDRRDKMHSSVVAEVKALVRYVDDLLVNVQSVSSQVTLSMQVVAMYKAEMAKLSAEIVESARVKGKMQQQIARAQVREKDAEHALQLAVSQVQALSQEKENMLAELETELHDQRERHETAEIDWQAERKNLLAGKRKLEREIKEKERANTGLLLAQQERDLLQKKLVLAREEVQKATEEKEGACAELMKKIQSVAALLSKEKAEACKYKREAQAVRESAARAESALKEARAKETADAEALSRMEETMAGLLGREKECALEMQRLELEISSMKLIGKTNELQAQSTEEIQ</sequence>
<feature type="binding site" evidence="8">
    <location>
        <begin position="172"/>
        <end position="179"/>
    </location>
    <ligand>
        <name>ATP</name>
        <dbReference type="ChEBI" id="CHEBI:30616"/>
    </ligand>
</feature>
<dbReference type="Pfam" id="PF00063">
    <property type="entry name" value="Myosin_head"/>
    <property type="match status" value="1"/>
</dbReference>
<evidence type="ECO:0000256" key="8">
    <source>
        <dbReference type="PROSITE-ProRule" id="PRU00782"/>
    </source>
</evidence>
<dbReference type="GO" id="GO:0007015">
    <property type="term" value="P:actin filament organization"/>
    <property type="evidence" value="ECO:0007669"/>
    <property type="project" value="TreeGrafter"/>
</dbReference>
<reference evidence="11 12" key="1">
    <citation type="journal article" date="2014" name="Genome Announc.">
        <title>Genome Sequence of the Microsporidian Species Nematocida sp1 Strain ERTm6 (ATCC PRA-372).</title>
        <authorList>
            <person name="Bakowski M.A."/>
            <person name="Priest M."/>
            <person name="Young S."/>
            <person name="Cuomo C.A."/>
            <person name="Troemel E.R."/>
        </authorList>
    </citation>
    <scope>NUCLEOTIDE SEQUENCE [LARGE SCALE GENOMIC DNA]</scope>
    <source>
        <strain evidence="11 12">ERTm6</strain>
    </source>
</reference>
<dbReference type="PANTHER" id="PTHR13140:SF857">
    <property type="entry name" value="MYOSIN-11"/>
    <property type="match status" value="1"/>
</dbReference>
<dbReference type="Proteomes" id="UP000054524">
    <property type="component" value="Unassembled WGS sequence"/>
</dbReference>
<feature type="coiled-coil region" evidence="9">
    <location>
        <begin position="816"/>
        <end position="1027"/>
    </location>
</feature>
<dbReference type="CDD" id="cd01377">
    <property type="entry name" value="MYSc_class_II"/>
    <property type="match status" value="1"/>
</dbReference>
<evidence type="ECO:0000256" key="3">
    <source>
        <dbReference type="ARBA" id="ARBA00022840"/>
    </source>
</evidence>
<evidence type="ECO:0000259" key="10">
    <source>
        <dbReference type="PROSITE" id="PS51456"/>
    </source>
</evidence>
<gene>
    <name evidence="11" type="ORF">NESG_02390</name>
</gene>
<dbReference type="GO" id="GO:0051015">
    <property type="term" value="F:actin filament binding"/>
    <property type="evidence" value="ECO:0007669"/>
    <property type="project" value="TreeGrafter"/>
</dbReference>
<feature type="coiled-coil region" evidence="9">
    <location>
        <begin position="1114"/>
        <end position="1150"/>
    </location>
</feature>
<dbReference type="Gene3D" id="3.40.850.10">
    <property type="entry name" value="Kinesin motor domain"/>
    <property type="match status" value="1"/>
</dbReference>
<keyword evidence="4 9" id="KW-0175">Coiled coil</keyword>
<evidence type="ECO:0000256" key="9">
    <source>
        <dbReference type="SAM" id="Coils"/>
    </source>
</evidence>
<dbReference type="GO" id="GO:0005524">
    <property type="term" value="F:ATP binding"/>
    <property type="evidence" value="ECO:0007669"/>
    <property type="project" value="UniProtKB-UniRule"/>
</dbReference>
<dbReference type="GO" id="GO:0016020">
    <property type="term" value="C:membrane"/>
    <property type="evidence" value="ECO:0007669"/>
    <property type="project" value="TreeGrafter"/>
</dbReference>
<dbReference type="Gene3D" id="1.20.58.530">
    <property type="match status" value="1"/>
</dbReference>
<keyword evidence="12" id="KW-1185">Reference proteome</keyword>
<keyword evidence="7 8" id="KW-0009">Actin-binding</keyword>
<evidence type="ECO:0000256" key="2">
    <source>
        <dbReference type="ARBA" id="ARBA00022741"/>
    </source>
</evidence>
<keyword evidence="3 8" id="KW-0067">ATP-binding</keyword>
<evidence type="ECO:0000313" key="12">
    <source>
        <dbReference type="Proteomes" id="UP000054524"/>
    </source>
</evidence>
<dbReference type="Gene3D" id="1.10.10.820">
    <property type="match status" value="1"/>
</dbReference>
<feature type="region of interest" description="Actin-binding" evidence="8">
    <location>
        <begin position="617"/>
        <end position="639"/>
    </location>
</feature>
<keyword evidence="5 8" id="KW-0518">Myosin</keyword>
<dbReference type="GO" id="GO:0000146">
    <property type="term" value="F:microfilament motor activity"/>
    <property type="evidence" value="ECO:0007669"/>
    <property type="project" value="TreeGrafter"/>
</dbReference>
<feature type="coiled-coil region" evidence="9">
    <location>
        <begin position="1274"/>
        <end position="1375"/>
    </location>
</feature>
<dbReference type="InterPro" id="IPR036961">
    <property type="entry name" value="Kinesin_motor_dom_sf"/>
</dbReference>
<accession>A0A086IZ52</accession>
<comment type="similarity">
    <text evidence="1 8">Belongs to the TRAFAC class myosin-kinesin ATPase superfamily. Myosin family.</text>
</comment>
<dbReference type="HOGENOM" id="CLU_000192_8_0_1"/>
<dbReference type="GO" id="GO:0016459">
    <property type="term" value="C:myosin complex"/>
    <property type="evidence" value="ECO:0007669"/>
    <property type="project" value="UniProtKB-KW"/>
</dbReference>
<dbReference type="PRINTS" id="PR00193">
    <property type="entry name" value="MYOSINHEAVY"/>
</dbReference>
<dbReference type="GeneID" id="77677363"/>
<dbReference type="PROSITE" id="PS51456">
    <property type="entry name" value="MYOSIN_MOTOR"/>
    <property type="match status" value="1"/>
</dbReference>
<keyword evidence="2 8" id="KW-0547">Nucleotide-binding</keyword>
<dbReference type="GO" id="GO:0005737">
    <property type="term" value="C:cytoplasm"/>
    <property type="evidence" value="ECO:0007669"/>
    <property type="project" value="TreeGrafter"/>
</dbReference>
<dbReference type="Gene3D" id="1.20.5.4820">
    <property type="match status" value="1"/>
</dbReference>
<dbReference type="EMBL" id="AKIJ01000006">
    <property type="protein sequence ID" value="KFG25170.1"/>
    <property type="molecule type" value="Genomic_DNA"/>
</dbReference>
<evidence type="ECO:0000256" key="7">
    <source>
        <dbReference type="ARBA" id="ARBA00023203"/>
    </source>
</evidence>
<organism evidence="11 12">
    <name type="scientific">Nematocida ausubeli (strain ATCC PRA-371 / ERTm2)</name>
    <name type="common">Nematode killer fungus</name>
    <dbReference type="NCBI Taxonomy" id="1913371"/>
    <lineage>
        <taxon>Eukaryota</taxon>
        <taxon>Fungi</taxon>
        <taxon>Fungi incertae sedis</taxon>
        <taxon>Microsporidia</taxon>
        <taxon>Nematocida</taxon>
    </lineage>
</organism>
<dbReference type="SMART" id="SM00242">
    <property type="entry name" value="MYSc"/>
    <property type="match status" value="1"/>
</dbReference>